<evidence type="ECO:0000313" key="2">
    <source>
        <dbReference type="EMBL" id="AOZ97458.1"/>
    </source>
</evidence>
<feature type="transmembrane region" description="Helical" evidence="1">
    <location>
        <begin position="237"/>
        <end position="257"/>
    </location>
</feature>
<keyword evidence="1" id="KW-0472">Membrane</keyword>
<feature type="transmembrane region" description="Helical" evidence="1">
    <location>
        <begin position="329"/>
        <end position="353"/>
    </location>
</feature>
<feature type="transmembrane region" description="Helical" evidence="1">
    <location>
        <begin position="359"/>
        <end position="377"/>
    </location>
</feature>
<feature type="transmembrane region" description="Helical" evidence="1">
    <location>
        <begin position="384"/>
        <end position="403"/>
    </location>
</feature>
<feature type="transmembrane region" description="Helical" evidence="1">
    <location>
        <begin position="154"/>
        <end position="174"/>
    </location>
</feature>
<dbReference type="OrthoDB" id="2005760at2"/>
<feature type="transmembrane region" description="Helical" evidence="1">
    <location>
        <begin position="108"/>
        <end position="126"/>
    </location>
</feature>
<feature type="transmembrane region" description="Helical" evidence="1">
    <location>
        <begin position="194"/>
        <end position="225"/>
    </location>
</feature>
<organism evidence="2 3">
    <name type="scientific">Butyrivibrio hungatei</name>
    <dbReference type="NCBI Taxonomy" id="185008"/>
    <lineage>
        <taxon>Bacteria</taxon>
        <taxon>Bacillati</taxon>
        <taxon>Bacillota</taxon>
        <taxon>Clostridia</taxon>
        <taxon>Lachnospirales</taxon>
        <taxon>Lachnospiraceae</taxon>
        <taxon>Butyrivibrio</taxon>
    </lineage>
</organism>
<keyword evidence="1" id="KW-0812">Transmembrane</keyword>
<feature type="transmembrane region" description="Helical" evidence="1">
    <location>
        <begin position="6"/>
        <end position="22"/>
    </location>
</feature>
<gene>
    <name evidence="2" type="ORF">bhn_I2426</name>
</gene>
<accession>A0A1D9P4D8</accession>
<keyword evidence="1" id="KW-1133">Transmembrane helix</keyword>
<evidence type="ECO:0008006" key="4">
    <source>
        <dbReference type="Google" id="ProtNLM"/>
    </source>
</evidence>
<name>A0A1D9P4D8_9FIRM</name>
<sequence length="518" mass="59494">MKKISIYLIMFIALLVSIYYGAQKSGFHEDEYYTYFSTNRSLGLYQPDREWQDKQTILDEFAVKEGEGFNYGLVKLVQSWDVHPPFYYFVFHTICSFVPGVFTKWTGIITNLIAFVISMLVLYALMERLKVPFQIQLLTMAFWGLNPQTISCNILIRMYAFLTAAVFACAYFHVRLIQDYGRYRKDMKNYMLKWLLPIMAVSYVGFLIQYFYIFFFVSIGVATAYWLFFKNADLKNALVYVCGCAVSLLLAVLTYPASVRHMFGGYRGSDASGSFFDIFNTGLRVKFFVGLLNDYVFAGGLIFIALFIAILIVAGIFTGKKYKLLRPEVVILTVGAVGYFLLTAKTALLVGSASNRYEMPIYGIIIMLLFWDVYYTVNSIGQKSYVYAFMVAMVAFLIKGLMIDGNVLFLYKEDVPKIAYAREHEDNVAVVMYNPATPHNVWRLTDELLQYDKVFYMNEENTEKLVDKEVTSADKIVLYVADDDLQQEAINNLVDSCQNISGKSFVSDEEMWVTYELD</sequence>
<dbReference type="AlphaFoldDB" id="A0A1D9P4D8"/>
<feature type="transmembrane region" description="Helical" evidence="1">
    <location>
        <begin position="295"/>
        <end position="317"/>
    </location>
</feature>
<protein>
    <recommendedName>
        <fullName evidence="4">Dolichyl-phosphate-mannose-protein mannosyltransferase</fullName>
    </recommendedName>
</protein>
<dbReference type="Proteomes" id="UP000179284">
    <property type="component" value="Chromosome I"/>
</dbReference>
<evidence type="ECO:0000256" key="1">
    <source>
        <dbReference type="SAM" id="Phobius"/>
    </source>
</evidence>
<feature type="transmembrane region" description="Helical" evidence="1">
    <location>
        <begin position="85"/>
        <end position="102"/>
    </location>
</feature>
<dbReference type="EMBL" id="CP017831">
    <property type="protein sequence ID" value="AOZ97458.1"/>
    <property type="molecule type" value="Genomic_DNA"/>
</dbReference>
<keyword evidence="3" id="KW-1185">Reference proteome</keyword>
<proteinExistence type="predicted"/>
<reference evidence="3" key="1">
    <citation type="submission" date="2016-10" db="EMBL/GenBank/DDBJ databases">
        <title>The complete genome sequence of the rumen bacterium Butyrivibrio hungatei MB2003.</title>
        <authorList>
            <person name="Palevich N."/>
            <person name="Kelly W.J."/>
            <person name="Leahy S.C."/>
            <person name="Altermann E."/>
            <person name="Rakonjac J."/>
            <person name="Attwood G.T."/>
        </authorList>
    </citation>
    <scope>NUCLEOTIDE SEQUENCE [LARGE SCALE GENOMIC DNA]</scope>
    <source>
        <strain evidence="3">MB2003</strain>
    </source>
</reference>
<dbReference type="RefSeq" id="WP_071177059.1">
    <property type="nucleotide sequence ID" value="NZ_CP017831.1"/>
</dbReference>
<evidence type="ECO:0000313" key="3">
    <source>
        <dbReference type="Proteomes" id="UP000179284"/>
    </source>
</evidence>
<dbReference type="KEGG" id="bhu:bhn_I2426"/>